<sequence length="188" mass="21733">MDAPTELIIDTPVGECKLNSKDLKNFVIDTRKALDEIMGDDSTTLTFANYIDVPPGDLMSTLEEIMAKEFPTTMECFSRYLKLHFDQEEIYNIKFNTSVRTAPSYTDFDLRGTKYTVPFRAIMNLKHKETGEKIVVWFIPFDGHNCDIKIHYAGTHDDSVGKGLWTNFMDFFWRESLLVGQCFYADYT</sequence>
<accession>A0A381YGI1</accession>
<dbReference type="AlphaFoldDB" id="A0A381YGI1"/>
<evidence type="ECO:0000313" key="1">
    <source>
        <dbReference type="EMBL" id="SVA75623.1"/>
    </source>
</evidence>
<gene>
    <name evidence="1" type="ORF">METZ01_LOCUS128477</name>
</gene>
<feature type="non-terminal residue" evidence="1">
    <location>
        <position position="188"/>
    </location>
</feature>
<dbReference type="EMBL" id="UINC01018086">
    <property type="protein sequence ID" value="SVA75623.1"/>
    <property type="molecule type" value="Genomic_DNA"/>
</dbReference>
<protein>
    <submittedName>
        <fullName evidence="1">Uncharacterized protein</fullName>
    </submittedName>
</protein>
<organism evidence="1">
    <name type="scientific">marine metagenome</name>
    <dbReference type="NCBI Taxonomy" id="408172"/>
    <lineage>
        <taxon>unclassified sequences</taxon>
        <taxon>metagenomes</taxon>
        <taxon>ecological metagenomes</taxon>
    </lineage>
</organism>
<name>A0A381YGI1_9ZZZZ</name>
<proteinExistence type="predicted"/>
<reference evidence="1" key="1">
    <citation type="submission" date="2018-05" db="EMBL/GenBank/DDBJ databases">
        <authorList>
            <person name="Lanie J.A."/>
            <person name="Ng W.-L."/>
            <person name="Kazmierczak K.M."/>
            <person name="Andrzejewski T.M."/>
            <person name="Davidsen T.M."/>
            <person name="Wayne K.J."/>
            <person name="Tettelin H."/>
            <person name="Glass J.I."/>
            <person name="Rusch D."/>
            <person name="Podicherti R."/>
            <person name="Tsui H.-C.T."/>
            <person name="Winkler M.E."/>
        </authorList>
    </citation>
    <scope>NUCLEOTIDE SEQUENCE</scope>
</reference>